<proteinExistence type="predicted"/>
<name>A0A5J4X3K0_9EUKA</name>
<protein>
    <submittedName>
        <fullName evidence="1">Uncharacterized protein</fullName>
    </submittedName>
</protein>
<dbReference type="AlphaFoldDB" id="A0A5J4X3K0"/>
<dbReference type="EMBL" id="SNRW01000424">
    <property type="protein sequence ID" value="KAA6401225.1"/>
    <property type="molecule type" value="Genomic_DNA"/>
</dbReference>
<comment type="caution">
    <text evidence="1">The sequence shown here is derived from an EMBL/GenBank/DDBJ whole genome shotgun (WGS) entry which is preliminary data.</text>
</comment>
<evidence type="ECO:0000313" key="2">
    <source>
        <dbReference type="Proteomes" id="UP000324800"/>
    </source>
</evidence>
<organism evidence="1 2">
    <name type="scientific">Streblomastix strix</name>
    <dbReference type="NCBI Taxonomy" id="222440"/>
    <lineage>
        <taxon>Eukaryota</taxon>
        <taxon>Metamonada</taxon>
        <taxon>Preaxostyla</taxon>
        <taxon>Oxymonadida</taxon>
        <taxon>Streblomastigidae</taxon>
        <taxon>Streblomastix</taxon>
    </lineage>
</organism>
<accession>A0A5J4X3K0</accession>
<reference evidence="1 2" key="1">
    <citation type="submission" date="2019-03" db="EMBL/GenBank/DDBJ databases">
        <title>Single cell metagenomics reveals metabolic interactions within the superorganism composed of flagellate Streblomastix strix and complex community of Bacteroidetes bacteria on its surface.</title>
        <authorList>
            <person name="Treitli S.C."/>
            <person name="Kolisko M."/>
            <person name="Husnik F."/>
            <person name="Keeling P."/>
            <person name="Hampl V."/>
        </authorList>
    </citation>
    <scope>NUCLEOTIDE SEQUENCE [LARGE SCALE GENOMIC DNA]</scope>
    <source>
        <strain evidence="1">ST1C</strain>
    </source>
</reference>
<gene>
    <name evidence="1" type="ORF">EZS28_003252</name>
</gene>
<evidence type="ECO:0000313" key="1">
    <source>
        <dbReference type="EMBL" id="KAA6401225.1"/>
    </source>
</evidence>
<dbReference type="Proteomes" id="UP000324800">
    <property type="component" value="Unassembled WGS sequence"/>
</dbReference>
<sequence length="239" mass="27640">MQYEQEIQDATTAITSFADSYTHNKGRKSNDQSESESTAFISNVSYSLQLLRIKIHNNKSSKPLIQIPNLFHTLVALTRFKLGTLMNEQYDRQRFQIRFWSRECLWHIQFHGDEQVQYELVKEGYGSVLSISFSTAGGSGEEDDYEIYQGLRHISDFLENLSEGNDDDFRQPIFPNLPQLARISVEQVEEEGGNEELDVQMTNKGKGQYNNISYEANTAKGMVLNFYIDLSNTRPFWYN</sequence>